<dbReference type="AlphaFoldDB" id="A0P4I9"/>
<keyword evidence="9" id="KW-1185">Reference proteome</keyword>
<evidence type="ECO:0000256" key="6">
    <source>
        <dbReference type="SAM" id="Phobius"/>
    </source>
</evidence>
<sequence length="640" mass="73593">MSFSQLMSSMRFAISMLSVVGLASIIGTVLQQNQPYESYIINFGQFWFELFEMLSLYNVYQATWFLLILFFLVASTSLCVSRNTPQVIKDIRRFQENIREESLKRNKYVSEISIKNFKKSDLVSLLKDMQFKVREKKINGEDDLIVAKKGDFQKLGYIFTHMAIIIISVGGLMDGNLVFKFKEAVGIKKIEMVDKPISEIAKKSWLETSNFSYRANMLLVEGESQDVGVIPVKDGYLIQDLPFSVALKDFKIEHYASGQPKSFESDLIVKNKKNGKVLNKKISVNKPLTVNGVTIYQSDFQDGGSKLNLNLIDLYSAEKPLAMKAAVFKHNILIVDDQKLNFEFEDFRLFNILDIGLEESKKPTNVGPNFRHKIRDVTGQAREYETYQHPMVIDGRYFFMSGMRNTPQEDYRYLRIPADAERSLEGFMVFKNLIRDRKKVTKATVEIARNSSEIKEVSRNLANNFQAIFDNFVSGGYNNIALNIDENVPDEKQEQVAGTYLKIIHLIADRLIVDFQNNNSTSSLFNFDDVSVFTQDALNGYSDSFFYGSNFWIELKDFEHIQASGLQLTKSPGQFWVYLGSIMLVLGIFCMIYIQEARLWIVRKKGSKKVTLAFASNREHLEFEKFVLDTKAKIKKFYLN</sequence>
<evidence type="ECO:0000256" key="4">
    <source>
        <dbReference type="ARBA" id="ARBA00022989"/>
    </source>
</evidence>
<reference evidence="8 9" key="1">
    <citation type="submission" date="2006-11" db="EMBL/GenBank/DDBJ databases">
        <authorList>
            <person name="Giovannoni S."/>
            <person name="Vergin K."/>
            <person name="Ferriera S."/>
            <person name="Johnson J."/>
            <person name="Kravitz S."/>
            <person name="Beeson K."/>
            <person name="Sutton G."/>
            <person name="Rogers Y.-H."/>
            <person name="Friedman R."/>
            <person name="Frazier M."/>
            <person name="Venter J.C."/>
        </authorList>
    </citation>
    <scope>NUCLEOTIDE SEQUENCE [LARGE SCALE GENOMIC DNA]</scope>
    <source>
        <strain evidence="8 9">HTCC2181</strain>
    </source>
</reference>
<feature type="transmembrane region" description="Helical" evidence="6">
    <location>
        <begin position="575"/>
        <end position="594"/>
    </location>
</feature>
<comment type="subcellular location">
    <subcellularLocation>
        <location evidence="1">Membrane</location>
        <topology evidence="1">Multi-pass membrane protein</topology>
    </subcellularLocation>
</comment>
<dbReference type="Pfam" id="PF05140">
    <property type="entry name" value="ResB"/>
    <property type="match status" value="1"/>
</dbReference>
<gene>
    <name evidence="8" type="ORF">MB2181_00210</name>
</gene>
<evidence type="ECO:0000256" key="3">
    <source>
        <dbReference type="ARBA" id="ARBA00022748"/>
    </source>
</evidence>
<keyword evidence="5 6" id="KW-0472">Membrane</keyword>
<evidence type="ECO:0000313" key="8">
    <source>
        <dbReference type="EMBL" id="EAV46449.1"/>
    </source>
</evidence>
<dbReference type="GO" id="GO:0016020">
    <property type="term" value="C:membrane"/>
    <property type="evidence" value="ECO:0007669"/>
    <property type="project" value="UniProtKB-SubCell"/>
</dbReference>
<evidence type="ECO:0000313" key="9">
    <source>
        <dbReference type="Proteomes" id="UP000054262"/>
    </source>
</evidence>
<dbReference type="EMBL" id="AAUX01000001">
    <property type="protein sequence ID" value="EAV46449.1"/>
    <property type="molecule type" value="Genomic_DNA"/>
</dbReference>
<keyword evidence="2 6" id="KW-0812">Transmembrane</keyword>
<keyword evidence="4 6" id="KW-1133">Transmembrane helix</keyword>
<name>A0P4I9_9PROT</name>
<dbReference type="GO" id="GO:0017004">
    <property type="term" value="P:cytochrome complex assembly"/>
    <property type="evidence" value="ECO:0007669"/>
    <property type="project" value="UniProtKB-KW"/>
</dbReference>
<comment type="caution">
    <text evidence="8">The sequence shown here is derived from an EMBL/GenBank/DDBJ whole genome shotgun (WGS) entry which is preliminary data.</text>
</comment>
<dbReference type="Proteomes" id="UP000054262">
    <property type="component" value="Unassembled WGS sequence"/>
</dbReference>
<dbReference type="PANTHER" id="PTHR31566:SF0">
    <property type="entry name" value="CYTOCHROME C BIOGENESIS PROTEIN CCS1, CHLOROPLASTIC"/>
    <property type="match status" value="1"/>
</dbReference>
<protein>
    <submittedName>
        <fullName evidence="8">Probable cytochrome c-type biogenesis protein</fullName>
    </submittedName>
</protein>
<feature type="domain" description="ResB-like" evidence="7">
    <location>
        <begin position="10"/>
        <end position="625"/>
    </location>
</feature>
<evidence type="ECO:0000256" key="5">
    <source>
        <dbReference type="ARBA" id="ARBA00023136"/>
    </source>
</evidence>
<accession>A0P4I9</accession>
<keyword evidence="3" id="KW-0201">Cytochrome c-type biogenesis</keyword>
<evidence type="ECO:0000256" key="1">
    <source>
        <dbReference type="ARBA" id="ARBA00004141"/>
    </source>
</evidence>
<feature type="transmembrane region" description="Helical" evidence="6">
    <location>
        <begin position="155"/>
        <end position="173"/>
    </location>
</feature>
<dbReference type="PANTHER" id="PTHR31566">
    <property type="entry name" value="CYTOCHROME C BIOGENESIS PROTEIN CCS1, CHLOROPLASTIC"/>
    <property type="match status" value="1"/>
</dbReference>
<evidence type="ECO:0000256" key="2">
    <source>
        <dbReference type="ARBA" id="ARBA00022692"/>
    </source>
</evidence>
<feature type="transmembrane region" description="Helical" evidence="6">
    <location>
        <begin position="55"/>
        <end position="80"/>
    </location>
</feature>
<evidence type="ECO:0000259" key="7">
    <source>
        <dbReference type="Pfam" id="PF05140"/>
    </source>
</evidence>
<organism evidence="8 9">
    <name type="scientific">Methylophilales bacterium HTCC2181</name>
    <dbReference type="NCBI Taxonomy" id="383631"/>
    <lineage>
        <taxon>Bacteria</taxon>
        <taxon>Pseudomonadati</taxon>
        <taxon>Pseudomonadota</taxon>
        <taxon>Betaproteobacteria</taxon>
        <taxon>Nitrosomonadales</taxon>
        <taxon>OM43 clade</taxon>
    </lineage>
</organism>
<proteinExistence type="predicted"/>
<dbReference type="InterPro" id="IPR023494">
    <property type="entry name" value="Cyt_c_bgen_Ccs1/CcsB/ResB"/>
</dbReference>
<dbReference type="InterPro" id="IPR007816">
    <property type="entry name" value="ResB-like_domain"/>
</dbReference>